<proteinExistence type="predicted"/>
<dbReference type="GO" id="GO:0005741">
    <property type="term" value="C:mitochondrial outer membrane"/>
    <property type="evidence" value="ECO:0007669"/>
    <property type="project" value="TreeGrafter"/>
</dbReference>
<dbReference type="EMBL" id="JAIHNG010000163">
    <property type="protein sequence ID" value="KAI5949523.1"/>
    <property type="molecule type" value="Genomic_DNA"/>
</dbReference>
<dbReference type="AlphaFoldDB" id="A0AAD5BAP6"/>
<dbReference type="Pfam" id="PF08637">
    <property type="entry name" value="NCA2"/>
    <property type="match status" value="1"/>
</dbReference>
<name>A0AAD5BAP6_9ASCO</name>
<keyword evidence="8" id="KW-1185">Reference proteome</keyword>
<keyword evidence="5" id="KW-0472">Membrane</keyword>
<keyword evidence="3" id="KW-1133">Transmembrane helix</keyword>
<accession>A0AAD5BAP6</accession>
<keyword evidence="2" id="KW-0812">Transmembrane</keyword>
<organism evidence="7 8">
    <name type="scientific">Candida theae</name>
    <dbReference type="NCBI Taxonomy" id="1198502"/>
    <lineage>
        <taxon>Eukaryota</taxon>
        <taxon>Fungi</taxon>
        <taxon>Dikarya</taxon>
        <taxon>Ascomycota</taxon>
        <taxon>Saccharomycotina</taxon>
        <taxon>Pichiomycetes</taxon>
        <taxon>Debaryomycetaceae</taxon>
        <taxon>Candida/Lodderomyces clade</taxon>
        <taxon>Candida</taxon>
    </lineage>
</organism>
<evidence type="ECO:0000256" key="1">
    <source>
        <dbReference type="ARBA" id="ARBA00004225"/>
    </source>
</evidence>
<evidence type="ECO:0000256" key="6">
    <source>
        <dbReference type="SAM" id="MobiDB-lite"/>
    </source>
</evidence>
<dbReference type="PANTHER" id="PTHR28234:SF1">
    <property type="entry name" value="NUCLEAR CONTROL OF ATPASE PROTEIN 2"/>
    <property type="match status" value="1"/>
</dbReference>
<evidence type="ECO:0000313" key="7">
    <source>
        <dbReference type="EMBL" id="KAI5949523.1"/>
    </source>
</evidence>
<feature type="region of interest" description="Disordered" evidence="6">
    <location>
        <begin position="53"/>
        <end position="72"/>
    </location>
</feature>
<protein>
    <submittedName>
        <fullName evidence="7">NCA2</fullName>
    </submittedName>
</protein>
<dbReference type="Proteomes" id="UP001204833">
    <property type="component" value="Unassembled WGS sequence"/>
</dbReference>
<evidence type="ECO:0000256" key="3">
    <source>
        <dbReference type="ARBA" id="ARBA00022989"/>
    </source>
</evidence>
<sequence length="642" mass="74201">MSIISFGLIPDGRRPKKIINLISNNNRIALAIKAEFERLNSFTKSYLATQYEQQQQQQQQQQKPDTPEKHSQNEKLQEIFKDLYVLIDCENFKLDKVANINSEKLQTFINRLQGVESQSRVDETIHDLIQQYINLILGLHLSNSLIYKTLVLKSQQVYWETIYSSTFNKLVYFVQTLPIELYYFGIDMAERTNEILAQNFHQSQIADLEHRQWTQQYWLKLQIYSTALGKSLLQAVDLLFVQANPVVTLLQKSDASTWSSIKWYVSSIVKSPITIINKEIKLKLKTIKKEIQLNTQNIDLFVKSDVSNLLPVLNRVLNIEDTTTTVNNTVINGVAAFGNKDYASTSSPSFLTRYWLPISLIVFYAPSQSRNIYLNRYEILHWIQFNGIEPIKGFFVNWVIKPINEMLNILRSNDEITLTSKDSLKSDVESLERMVYEFAEDNRITTSPDLVKQDIKNGDLKLVMSRYENEIRQPIKYIISGSLLRLILIQVQKGKVDGAVALSGIDKLLKSQQLVFGIVSMSPSLIILYQVYKYFTSAKPLLVNGKQLSIICLKCLNNIESLLISLSRKNVRNGDDNNANTNEGELLIEIIDLILCSERLIPKELHQDWIHDLNELNNSEYDIETKLKVVQRIWNMYGNYFK</sequence>
<comment type="caution">
    <text evidence="7">The sequence shown here is derived from an EMBL/GenBank/DDBJ whole genome shotgun (WGS) entry which is preliminary data.</text>
</comment>
<evidence type="ECO:0000256" key="4">
    <source>
        <dbReference type="ARBA" id="ARBA00023128"/>
    </source>
</evidence>
<feature type="compositionally biased region" description="Low complexity" evidence="6">
    <location>
        <begin position="53"/>
        <end position="62"/>
    </location>
</feature>
<evidence type="ECO:0000256" key="5">
    <source>
        <dbReference type="ARBA" id="ARBA00023136"/>
    </source>
</evidence>
<gene>
    <name evidence="7" type="ORF">KGF57_004733</name>
</gene>
<dbReference type="RefSeq" id="XP_051606867.1">
    <property type="nucleotide sequence ID" value="XM_051754274.1"/>
</dbReference>
<dbReference type="InterPro" id="IPR013946">
    <property type="entry name" value="NCA2-like"/>
</dbReference>
<evidence type="ECO:0000256" key="2">
    <source>
        <dbReference type="ARBA" id="ARBA00022692"/>
    </source>
</evidence>
<reference evidence="7 8" key="1">
    <citation type="journal article" date="2022" name="DNA Res.">
        <title>Genome analysis of five recently described species of the CUG-Ser clade uncovers Candida theae as a new hybrid lineage with pathogenic potential in the Candida parapsilosis species complex.</title>
        <authorList>
            <person name="Mixao V."/>
            <person name="Del Olmo V."/>
            <person name="Hegedusova E."/>
            <person name="Saus E."/>
            <person name="Pryszcz L."/>
            <person name="Cillingova A."/>
            <person name="Nosek J."/>
            <person name="Gabaldon T."/>
        </authorList>
    </citation>
    <scope>NUCLEOTIDE SEQUENCE [LARGE SCALE GENOMIC DNA]</scope>
    <source>
        <strain evidence="7 8">CBS 12239</strain>
    </source>
</reference>
<evidence type="ECO:0000313" key="8">
    <source>
        <dbReference type="Proteomes" id="UP001204833"/>
    </source>
</evidence>
<keyword evidence="4" id="KW-0496">Mitochondrion</keyword>
<dbReference type="PANTHER" id="PTHR28234">
    <property type="entry name" value="NUCLEAR CONTROL OF ATPASE PROTEIN 2"/>
    <property type="match status" value="1"/>
</dbReference>
<comment type="subcellular location">
    <subcellularLocation>
        <location evidence="1">Mitochondrion membrane</location>
        <topology evidence="1">Multi-pass membrane protein</topology>
    </subcellularLocation>
</comment>
<dbReference type="GeneID" id="76152777"/>